<keyword evidence="2" id="KW-0548">Nucleotidyltransferase</keyword>
<dbReference type="AlphaFoldDB" id="A0A0P1A7A5"/>
<proteinExistence type="predicted"/>
<sequence>MRKEYEHTSAKTPAARMPPTKASMEVLSTPADLVGRAQVTPPCRTDGDLDISEPNVPGGPVALTVSEADDVNPHADQPEPKTYQQARKGNNGGGRTKFHFVPDGLVITKEELKALEADIVDKVELLHGQSLYELKQTGRPWYEHLHRLLVKLGFSQCVMDACL</sequence>
<organism evidence="2 3">
    <name type="scientific">Plasmopara halstedii</name>
    <name type="common">Downy mildew of sunflower</name>
    <dbReference type="NCBI Taxonomy" id="4781"/>
    <lineage>
        <taxon>Eukaryota</taxon>
        <taxon>Sar</taxon>
        <taxon>Stramenopiles</taxon>
        <taxon>Oomycota</taxon>
        <taxon>Peronosporomycetes</taxon>
        <taxon>Peronosporales</taxon>
        <taxon>Peronosporaceae</taxon>
        <taxon>Plasmopara</taxon>
    </lineage>
</organism>
<evidence type="ECO:0000256" key="1">
    <source>
        <dbReference type="SAM" id="MobiDB-lite"/>
    </source>
</evidence>
<accession>A0A0P1A7A5</accession>
<feature type="region of interest" description="Disordered" evidence="1">
    <location>
        <begin position="1"/>
        <end position="95"/>
    </location>
</feature>
<keyword evidence="2" id="KW-0695">RNA-directed DNA polymerase</keyword>
<protein>
    <submittedName>
        <fullName evidence="2">Reverse transcriptase, RNA-dependent DNA polymerase</fullName>
    </submittedName>
</protein>
<name>A0A0P1A7A5_PLAHL</name>
<dbReference type="Proteomes" id="UP000054928">
    <property type="component" value="Unassembled WGS sequence"/>
</dbReference>
<dbReference type="RefSeq" id="XP_024572353.1">
    <property type="nucleotide sequence ID" value="XM_024730248.1"/>
</dbReference>
<dbReference type="GO" id="GO:0003964">
    <property type="term" value="F:RNA-directed DNA polymerase activity"/>
    <property type="evidence" value="ECO:0007669"/>
    <property type="project" value="UniProtKB-KW"/>
</dbReference>
<evidence type="ECO:0000313" key="2">
    <source>
        <dbReference type="EMBL" id="CEG35984.1"/>
    </source>
</evidence>
<keyword evidence="2" id="KW-0808">Transferase</keyword>
<reference evidence="3" key="1">
    <citation type="submission" date="2014-09" db="EMBL/GenBank/DDBJ databases">
        <authorList>
            <person name="Sharma Rahul"/>
            <person name="Thines Marco"/>
        </authorList>
    </citation>
    <scope>NUCLEOTIDE SEQUENCE [LARGE SCALE GENOMIC DNA]</scope>
</reference>
<keyword evidence="3" id="KW-1185">Reference proteome</keyword>
<evidence type="ECO:0000313" key="3">
    <source>
        <dbReference type="Proteomes" id="UP000054928"/>
    </source>
</evidence>
<dbReference type="GeneID" id="36395361"/>
<dbReference type="EMBL" id="CCYD01000109">
    <property type="protein sequence ID" value="CEG35984.1"/>
    <property type="molecule type" value="Genomic_DNA"/>
</dbReference>